<feature type="compositionally biased region" description="Basic residues" evidence="1">
    <location>
        <begin position="133"/>
        <end position="147"/>
    </location>
</feature>
<protein>
    <submittedName>
        <fullName evidence="2">Uncharacterized protein</fullName>
    </submittedName>
</protein>
<sequence>MASSANTTEGSDHNHQDCQFIFECLRNIDESKTVNLTDVGLALGYTNTASVGNRFRAVRKKYGFLNLDATSKSSSMTTNLTAPVSSSPPGQAKNKNTSAGRKKSVSKTEPSEVPPVADDSEAERIAALETSKAKKKLSPKKGARKGAKVTSTPIVATGLGASTGKRNSQAFTAVESKVEDEIDINLLDAVNDTIVQLENGEGSDMV</sequence>
<dbReference type="AlphaFoldDB" id="A0A5N6ZG86"/>
<dbReference type="EMBL" id="ML739036">
    <property type="protein sequence ID" value="KAE8356632.1"/>
    <property type="molecule type" value="Genomic_DNA"/>
</dbReference>
<name>A0A5N6ZG86_9EURO</name>
<gene>
    <name evidence="2" type="ORF">BDV28DRAFT_144957</name>
</gene>
<reference evidence="3" key="1">
    <citation type="submission" date="2019-04" db="EMBL/GenBank/DDBJ databases">
        <title>Friends and foes A comparative genomics studyof 23 Aspergillus species from section Flavi.</title>
        <authorList>
            <consortium name="DOE Joint Genome Institute"/>
            <person name="Kjaerbolling I."/>
            <person name="Vesth T."/>
            <person name="Frisvad J.C."/>
            <person name="Nybo J.L."/>
            <person name="Theobald S."/>
            <person name="Kildgaard S."/>
            <person name="Isbrandt T."/>
            <person name="Kuo A."/>
            <person name="Sato A."/>
            <person name="Lyhne E.K."/>
            <person name="Kogle M.E."/>
            <person name="Wiebenga A."/>
            <person name="Kun R.S."/>
            <person name="Lubbers R.J."/>
            <person name="Makela M.R."/>
            <person name="Barry K."/>
            <person name="Chovatia M."/>
            <person name="Clum A."/>
            <person name="Daum C."/>
            <person name="Haridas S."/>
            <person name="He G."/>
            <person name="LaButti K."/>
            <person name="Lipzen A."/>
            <person name="Mondo S."/>
            <person name="Riley R."/>
            <person name="Salamov A."/>
            <person name="Simmons B.A."/>
            <person name="Magnuson J.K."/>
            <person name="Henrissat B."/>
            <person name="Mortensen U.H."/>
            <person name="Larsen T.O."/>
            <person name="Devries R.P."/>
            <person name="Grigoriev I.V."/>
            <person name="Machida M."/>
            <person name="Baker S.E."/>
            <person name="Andersen M.R."/>
        </authorList>
    </citation>
    <scope>NUCLEOTIDE SEQUENCE [LARGE SCALE GENOMIC DNA]</scope>
    <source>
        <strain evidence="3">CBS 553.77</strain>
    </source>
</reference>
<evidence type="ECO:0000256" key="1">
    <source>
        <dbReference type="SAM" id="MobiDB-lite"/>
    </source>
</evidence>
<dbReference type="Proteomes" id="UP000327118">
    <property type="component" value="Unassembled WGS sequence"/>
</dbReference>
<evidence type="ECO:0000313" key="3">
    <source>
        <dbReference type="Proteomes" id="UP000327118"/>
    </source>
</evidence>
<accession>A0A5N6ZG86</accession>
<proteinExistence type="predicted"/>
<feature type="region of interest" description="Disordered" evidence="1">
    <location>
        <begin position="73"/>
        <end position="149"/>
    </location>
</feature>
<evidence type="ECO:0000313" key="2">
    <source>
        <dbReference type="EMBL" id="KAE8356632.1"/>
    </source>
</evidence>
<dbReference type="OrthoDB" id="5421770at2759"/>
<organism evidence="2 3">
    <name type="scientific">Aspergillus coremiiformis</name>
    <dbReference type="NCBI Taxonomy" id="138285"/>
    <lineage>
        <taxon>Eukaryota</taxon>
        <taxon>Fungi</taxon>
        <taxon>Dikarya</taxon>
        <taxon>Ascomycota</taxon>
        <taxon>Pezizomycotina</taxon>
        <taxon>Eurotiomycetes</taxon>
        <taxon>Eurotiomycetidae</taxon>
        <taxon>Eurotiales</taxon>
        <taxon>Aspergillaceae</taxon>
        <taxon>Aspergillus</taxon>
        <taxon>Aspergillus subgen. Circumdati</taxon>
    </lineage>
</organism>
<feature type="compositionally biased region" description="Polar residues" evidence="1">
    <location>
        <begin position="73"/>
        <end position="99"/>
    </location>
</feature>
<keyword evidence="3" id="KW-1185">Reference proteome</keyword>